<dbReference type="EMBL" id="CAPB01000014">
    <property type="protein sequence ID" value="CCO93652.1"/>
    <property type="molecule type" value="Genomic_DNA"/>
</dbReference>
<sequence length="31" mass="3427">MRIDCVAKMRSGSFYHIFLSPAVISNNAVKA</sequence>
<proteinExistence type="predicted"/>
<organism evidence="1 2">
    <name type="scientific">Erwinia amylovora NBRC 12687 = CFBP 1232</name>
    <dbReference type="NCBI Taxonomy" id="1219359"/>
    <lineage>
        <taxon>Bacteria</taxon>
        <taxon>Pseudomonadati</taxon>
        <taxon>Pseudomonadota</taxon>
        <taxon>Gammaproteobacteria</taxon>
        <taxon>Enterobacterales</taxon>
        <taxon>Erwiniaceae</taxon>
        <taxon>Erwinia</taxon>
    </lineage>
</organism>
<evidence type="ECO:0000313" key="2">
    <source>
        <dbReference type="Proteomes" id="UP000013111"/>
    </source>
</evidence>
<reference evidence="1 2" key="2">
    <citation type="submission" date="2013-04" db="EMBL/GenBank/DDBJ databases">
        <title>Comparative genomics of 12 strains of Erwinia amylovora identifies a pan-genome with a large conserved core and provides insights into host specificity.</title>
        <authorList>
            <person name="Mann R.A."/>
            <person name="Smits T.H.M."/>
            <person name="Buehlmann A."/>
            <person name="Blom J."/>
            <person name="Goesmann A."/>
            <person name="Frey J.E."/>
            <person name="Plummer K.M."/>
            <person name="Beer S.V."/>
            <person name="Luck J."/>
            <person name="Duffy B."/>
            <person name="Rodoni B."/>
        </authorList>
    </citation>
    <scope>NUCLEOTIDE SEQUENCE [LARGE SCALE GENOMIC DNA]</scope>
    <source>
        <strain evidence="2">CFBP 1232</strain>
    </source>
</reference>
<dbReference type="Proteomes" id="UP000013111">
    <property type="component" value="Unassembled WGS sequence"/>
</dbReference>
<protein>
    <submittedName>
        <fullName evidence="1">Uncharacterized protein</fullName>
    </submittedName>
</protein>
<name>A0A831ESB8_ERWAM</name>
<gene>
    <name evidence="1" type="ORF">BN437_1719</name>
</gene>
<dbReference type="AlphaFoldDB" id="A0A831ESB8"/>
<accession>A0A831ESB8</accession>
<comment type="caution">
    <text evidence="1">The sequence shown here is derived from an EMBL/GenBank/DDBJ whole genome shotgun (WGS) entry which is preliminary data.</text>
</comment>
<evidence type="ECO:0000313" key="1">
    <source>
        <dbReference type="EMBL" id="CCO93652.1"/>
    </source>
</evidence>
<reference evidence="1 2" key="1">
    <citation type="submission" date="2012-11" db="EMBL/GenBank/DDBJ databases">
        <authorList>
            <person name="Linke B."/>
        </authorList>
    </citation>
    <scope>NUCLEOTIDE SEQUENCE [LARGE SCALE GENOMIC DNA]</scope>
    <source>
        <strain evidence="2">CFBP 1232</strain>
    </source>
</reference>